<evidence type="ECO:0000256" key="1">
    <source>
        <dbReference type="ARBA" id="ARBA00004305"/>
    </source>
</evidence>
<keyword evidence="10" id="KW-1185">Reference proteome</keyword>
<dbReference type="NCBIfam" id="TIGR00231">
    <property type="entry name" value="small_GTP"/>
    <property type="match status" value="1"/>
</dbReference>
<feature type="domain" description="Amine oxidase" evidence="8">
    <location>
        <begin position="192"/>
        <end position="460"/>
    </location>
</feature>
<dbReference type="Pfam" id="PF00025">
    <property type="entry name" value="Arf"/>
    <property type="match status" value="1"/>
</dbReference>
<evidence type="ECO:0000256" key="5">
    <source>
        <dbReference type="ARBA" id="ARBA00037217"/>
    </source>
</evidence>
<protein>
    <recommendedName>
        <fullName evidence="7">Pyridine nucleotide-disulfide oxidoreductase domain-containing protein 2</fullName>
    </recommendedName>
</protein>
<accession>A0ABY8U4W1</accession>
<dbReference type="EMBL" id="CP126214">
    <property type="protein sequence ID" value="WIA16494.1"/>
    <property type="molecule type" value="Genomic_DNA"/>
</dbReference>
<evidence type="ECO:0000256" key="6">
    <source>
        <dbReference type="ARBA" id="ARBA00038825"/>
    </source>
</evidence>
<reference evidence="9 10" key="1">
    <citation type="submission" date="2023-05" db="EMBL/GenBank/DDBJ databases">
        <title>A 100% complete, gapless, phased diploid assembly of the Scenedesmus obliquus UTEX 3031 genome.</title>
        <authorList>
            <person name="Biondi T.C."/>
            <person name="Hanschen E.R."/>
            <person name="Kwon T."/>
            <person name="Eng W."/>
            <person name="Kruse C.P.S."/>
            <person name="Koehler S.I."/>
            <person name="Kunde Y."/>
            <person name="Gleasner C.D."/>
            <person name="You Mak K.T."/>
            <person name="Polle J."/>
            <person name="Hovde B.T."/>
            <person name="Starkenburg S.R."/>
        </authorList>
    </citation>
    <scope>NUCLEOTIDE SEQUENCE [LARGE SCALE GENOMIC DNA]</scope>
    <source>
        <strain evidence="9 10">DOE0152z</strain>
    </source>
</reference>
<sequence length="688" mass="75800">MFTLFSGCIEHLGRKDQFHLLILGVDKSGKTNVLEKLKQLLTDLPGMDPSQIMPTVGLNVGKMEAFNSQLVFWDLGGQQGLRSIWDKYYAETHGLVFVVDATDPERFDEAKVALDKALGARELVGAPLLLIANKQDAEGAVDMQEVSEAFGLGKMDSIPCIVQPASAYTGQGLVDGIKWLVEAVKRSPRRYHGLKVEVFEEKNVVGGACRTEHPFPKVPGLGHSTGAYLLGVMPPELLQVLGLKLALKRRDPHYFLPTTGSRYLLFGSDEASMHQQFVDFFSEDDWQAHKALQAEMDALREDVAPTWLAEPLSLEETAERFVRPGLRNTFVDLCRQPVSHYLDRFGFRSDLLRAMYAVTDGFSGLNGSWDTPGTGMNFLVHNMCRLPNSGGTWMVVEGGMGAVTQQLAAAARQAGAHIHTGAAVQQIEVQDGRATGVVLGNGSRVDARCVVVNADPFRLRTLAGKEHFSDDFNTFLDSRKKDGTTMKVNLALKGLPRFRCLPEARGQHRTTTHLLPDEHHVMQSLTQGFADVQAGRLPDFPTIEWYFHTTNDPSVQDKAGRHSSALFVQWVPYQLAGSSWEAEEERYTQHLLDIVDTFAPGTSDLVVDRMTLTPPKIESYFGISRGHIHHIDNAFGFDQRFPYRTPIQGLYSASAGTHPGGSVAGCAGHNSAGCVVKDMGLTPWWPTA</sequence>
<dbReference type="PANTHER" id="PTHR10668">
    <property type="entry name" value="PHYTOENE DEHYDROGENASE"/>
    <property type="match status" value="1"/>
</dbReference>
<dbReference type="InterPro" id="IPR036188">
    <property type="entry name" value="FAD/NAD-bd_sf"/>
</dbReference>
<evidence type="ECO:0000256" key="3">
    <source>
        <dbReference type="ARBA" id="ARBA00022741"/>
    </source>
</evidence>
<dbReference type="Gene3D" id="3.40.50.300">
    <property type="entry name" value="P-loop containing nucleotide triphosphate hydrolases"/>
    <property type="match status" value="1"/>
</dbReference>
<dbReference type="InterPro" id="IPR002937">
    <property type="entry name" value="Amino_oxidase"/>
</dbReference>
<comment type="subunit">
    <text evidence="6">Interacts with COX5B; this interaction may contribute to localize PYROXD2 to the inner face of the inner mitochondrial membrane.</text>
</comment>
<gene>
    <name evidence="9" type="ORF">OEZ85_013174</name>
</gene>
<keyword evidence="4" id="KW-0342">GTP-binding</keyword>
<dbReference type="Gene3D" id="3.50.50.60">
    <property type="entry name" value="FAD/NAD(P)-binding domain"/>
    <property type="match status" value="1"/>
</dbReference>
<evidence type="ECO:0000256" key="2">
    <source>
        <dbReference type="ARBA" id="ARBA00006046"/>
    </source>
</evidence>
<comment type="subcellular location">
    <subcellularLocation>
        <location evidence="1">Mitochondrion matrix</location>
    </subcellularLocation>
</comment>
<dbReference type="Proteomes" id="UP001244341">
    <property type="component" value="Chromosome 7b"/>
</dbReference>
<keyword evidence="3" id="KW-0547">Nucleotide-binding</keyword>
<name>A0ABY8U4W1_TETOB</name>
<dbReference type="SMART" id="SM00178">
    <property type="entry name" value="SAR"/>
    <property type="match status" value="1"/>
</dbReference>
<evidence type="ECO:0000256" key="7">
    <source>
        <dbReference type="ARBA" id="ARBA00040298"/>
    </source>
</evidence>
<evidence type="ECO:0000313" key="10">
    <source>
        <dbReference type="Proteomes" id="UP001244341"/>
    </source>
</evidence>
<proteinExistence type="inferred from homology"/>
<comment type="function">
    <text evidence="5">Probable oxidoreductase that may play a role as regulator of mitochondrial function.</text>
</comment>
<dbReference type="SUPFAM" id="SSF51905">
    <property type="entry name" value="FAD/NAD(P)-binding domain"/>
    <property type="match status" value="1"/>
</dbReference>
<dbReference type="Pfam" id="PF01593">
    <property type="entry name" value="Amino_oxidase"/>
    <property type="match status" value="1"/>
</dbReference>
<dbReference type="InterPro" id="IPR006689">
    <property type="entry name" value="Small_GTPase_ARF/SAR"/>
</dbReference>
<evidence type="ECO:0000313" key="9">
    <source>
        <dbReference type="EMBL" id="WIA16494.1"/>
    </source>
</evidence>
<dbReference type="PANTHER" id="PTHR10668:SF103">
    <property type="entry name" value="PYRIDINE NUCLEOTIDE-DISULFIDE OXIDOREDUCTASE DOMAIN-CONTAINING PROTEIN 2"/>
    <property type="match status" value="1"/>
</dbReference>
<evidence type="ECO:0000259" key="8">
    <source>
        <dbReference type="Pfam" id="PF01593"/>
    </source>
</evidence>
<dbReference type="PROSITE" id="PS51417">
    <property type="entry name" value="ARF"/>
    <property type="match status" value="1"/>
</dbReference>
<dbReference type="SUPFAM" id="SSF52540">
    <property type="entry name" value="P-loop containing nucleoside triphosphate hydrolases"/>
    <property type="match status" value="1"/>
</dbReference>
<organism evidence="9 10">
    <name type="scientific">Tetradesmus obliquus</name>
    <name type="common">Green alga</name>
    <name type="synonym">Acutodesmus obliquus</name>
    <dbReference type="NCBI Taxonomy" id="3088"/>
    <lineage>
        <taxon>Eukaryota</taxon>
        <taxon>Viridiplantae</taxon>
        <taxon>Chlorophyta</taxon>
        <taxon>core chlorophytes</taxon>
        <taxon>Chlorophyceae</taxon>
        <taxon>CS clade</taxon>
        <taxon>Sphaeropleales</taxon>
        <taxon>Scenedesmaceae</taxon>
        <taxon>Tetradesmus</taxon>
    </lineage>
</organism>
<dbReference type="InterPro" id="IPR005225">
    <property type="entry name" value="Small_GTP-bd"/>
</dbReference>
<dbReference type="InterPro" id="IPR027417">
    <property type="entry name" value="P-loop_NTPase"/>
</dbReference>
<dbReference type="SMART" id="SM00177">
    <property type="entry name" value="ARF"/>
    <property type="match status" value="1"/>
</dbReference>
<evidence type="ECO:0000256" key="4">
    <source>
        <dbReference type="ARBA" id="ARBA00023134"/>
    </source>
</evidence>
<comment type="similarity">
    <text evidence="2">Belongs to the carotenoid/retinoid oxidoreductase family.</text>
</comment>